<dbReference type="GeneID" id="6505210"/>
<protein>
    <recommendedName>
        <fullName evidence="8">VTT domain-containing protein</fullName>
    </recommendedName>
</protein>
<feature type="compositionally biased region" description="Low complexity" evidence="6">
    <location>
        <begin position="9"/>
        <end position="30"/>
    </location>
</feature>
<dbReference type="KEGG" id="dan:6505210"/>
<dbReference type="Pfam" id="PF09335">
    <property type="entry name" value="VTT_dom"/>
    <property type="match status" value="1"/>
</dbReference>
<dbReference type="PhylomeDB" id="B3MVS2"/>
<evidence type="ECO:0000256" key="2">
    <source>
        <dbReference type="ARBA" id="ARBA00022692"/>
    </source>
</evidence>
<feature type="transmembrane region" description="Helical" evidence="7">
    <location>
        <begin position="175"/>
        <end position="195"/>
    </location>
</feature>
<proteinExistence type="inferred from homology"/>
<keyword evidence="3 7" id="KW-1133">Transmembrane helix</keyword>
<dbReference type="eggNOG" id="KOG3140">
    <property type="taxonomic scope" value="Eukaryota"/>
</dbReference>
<evidence type="ECO:0000256" key="3">
    <source>
        <dbReference type="ARBA" id="ARBA00022989"/>
    </source>
</evidence>
<comment type="similarity">
    <text evidence="5">Belongs to the TMEM41 family.</text>
</comment>
<feature type="transmembrane region" description="Helical" evidence="7">
    <location>
        <begin position="288"/>
        <end position="310"/>
    </location>
</feature>
<dbReference type="PANTHER" id="PTHR43220">
    <property type="match status" value="1"/>
</dbReference>
<dbReference type="InParanoid" id="B3MVS2"/>
<feature type="region of interest" description="Disordered" evidence="6">
    <location>
        <begin position="1"/>
        <end position="30"/>
    </location>
</feature>
<organism evidence="9 10">
    <name type="scientific">Drosophila ananassae</name>
    <name type="common">Fruit fly</name>
    <dbReference type="NCBI Taxonomy" id="7217"/>
    <lineage>
        <taxon>Eukaryota</taxon>
        <taxon>Metazoa</taxon>
        <taxon>Ecdysozoa</taxon>
        <taxon>Arthropoda</taxon>
        <taxon>Hexapoda</taxon>
        <taxon>Insecta</taxon>
        <taxon>Pterygota</taxon>
        <taxon>Neoptera</taxon>
        <taxon>Endopterygota</taxon>
        <taxon>Diptera</taxon>
        <taxon>Brachycera</taxon>
        <taxon>Muscomorpha</taxon>
        <taxon>Ephydroidea</taxon>
        <taxon>Drosophilidae</taxon>
        <taxon>Drosophila</taxon>
        <taxon>Sophophora</taxon>
    </lineage>
</organism>
<dbReference type="OrthoDB" id="3364966at2759"/>
<evidence type="ECO:0000256" key="4">
    <source>
        <dbReference type="ARBA" id="ARBA00023136"/>
    </source>
</evidence>
<accession>B3MVS2</accession>
<dbReference type="FunCoup" id="B3MVS2">
    <property type="interactions" value="1406"/>
</dbReference>
<dbReference type="PANTHER" id="PTHR43220:SF18">
    <property type="entry name" value="TRANSMEMBRANE PROTEIN 41B"/>
    <property type="match status" value="1"/>
</dbReference>
<reference evidence="9 10" key="1">
    <citation type="journal article" date="2007" name="Nature">
        <title>Evolution of genes and genomes on the Drosophila phylogeny.</title>
        <authorList>
            <consortium name="Drosophila 12 Genomes Consortium"/>
            <person name="Clark A.G."/>
            <person name="Eisen M.B."/>
            <person name="Smith D.R."/>
            <person name="Bergman C.M."/>
            <person name="Oliver B."/>
            <person name="Markow T.A."/>
            <person name="Kaufman T.C."/>
            <person name="Kellis M."/>
            <person name="Gelbart W."/>
            <person name="Iyer V.N."/>
            <person name="Pollard D.A."/>
            <person name="Sackton T.B."/>
            <person name="Larracuente A.M."/>
            <person name="Singh N.D."/>
            <person name="Abad J.P."/>
            <person name="Abt D.N."/>
            <person name="Adryan B."/>
            <person name="Aguade M."/>
            <person name="Akashi H."/>
            <person name="Anderson W.W."/>
            <person name="Aquadro C.F."/>
            <person name="Ardell D.H."/>
            <person name="Arguello R."/>
            <person name="Artieri C.G."/>
            <person name="Barbash D.A."/>
            <person name="Barker D."/>
            <person name="Barsanti P."/>
            <person name="Batterham P."/>
            <person name="Batzoglou S."/>
            <person name="Begun D."/>
            <person name="Bhutkar A."/>
            <person name="Blanco E."/>
            <person name="Bosak S.A."/>
            <person name="Bradley R.K."/>
            <person name="Brand A.D."/>
            <person name="Brent M.R."/>
            <person name="Brooks A.N."/>
            <person name="Brown R.H."/>
            <person name="Butlin R.K."/>
            <person name="Caggese C."/>
            <person name="Calvi B.R."/>
            <person name="Bernardo de Carvalho A."/>
            <person name="Caspi A."/>
            <person name="Castrezana S."/>
            <person name="Celniker S.E."/>
            <person name="Chang J.L."/>
            <person name="Chapple C."/>
            <person name="Chatterji S."/>
            <person name="Chinwalla A."/>
            <person name="Civetta A."/>
            <person name="Clifton S.W."/>
            <person name="Comeron J.M."/>
            <person name="Costello J.C."/>
            <person name="Coyne J.A."/>
            <person name="Daub J."/>
            <person name="David R.G."/>
            <person name="Delcher A.L."/>
            <person name="Delehaunty K."/>
            <person name="Do C.B."/>
            <person name="Ebling H."/>
            <person name="Edwards K."/>
            <person name="Eickbush T."/>
            <person name="Evans J.D."/>
            <person name="Filipski A."/>
            <person name="Findeiss S."/>
            <person name="Freyhult E."/>
            <person name="Fulton L."/>
            <person name="Fulton R."/>
            <person name="Garcia A.C."/>
            <person name="Gardiner A."/>
            <person name="Garfield D.A."/>
            <person name="Garvin B.E."/>
            <person name="Gibson G."/>
            <person name="Gilbert D."/>
            <person name="Gnerre S."/>
            <person name="Godfrey J."/>
            <person name="Good R."/>
            <person name="Gotea V."/>
            <person name="Gravely B."/>
            <person name="Greenberg A.J."/>
            <person name="Griffiths-Jones S."/>
            <person name="Gross S."/>
            <person name="Guigo R."/>
            <person name="Gustafson E.A."/>
            <person name="Haerty W."/>
            <person name="Hahn M.W."/>
            <person name="Halligan D.L."/>
            <person name="Halpern A.L."/>
            <person name="Halter G.M."/>
            <person name="Han M.V."/>
            <person name="Heger A."/>
            <person name="Hillier L."/>
            <person name="Hinrichs A.S."/>
            <person name="Holmes I."/>
            <person name="Hoskins R.A."/>
            <person name="Hubisz M.J."/>
            <person name="Hultmark D."/>
            <person name="Huntley M.A."/>
            <person name="Jaffe D.B."/>
            <person name="Jagadeeshan S."/>
            <person name="Jeck W.R."/>
            <person name="Johnson J."/>
            <person name="Jones C.D."/>
            <person name="Jordan W.C."/>
            <person name="Karpen G.H."/>
            <person name="Kataoka E."/>
            <person name="Keightley P.D."/>
            <person name="Kheradpour P."/>
            <person name="Kirkness E.F."/>
            <person name="Koerich L.B."/>
            <person name="Kristiansen K."/>
            <person name="Kudrna D."/>
            <person name="Kulathinal R.J."/>
            <person name="Kumar S."/>
            <person name="Kwok R."/>
            <person name="Lander E."/>
            <person name="Langley C.H."/>
            <person name="Lapoint R."/>
            <person name="Lazzaro B.P."/>
            <person name="Lee S.J."/>
            <person name="Levesque L."/>
            <person name="Li R."/>
            <person name="Lin C.F."/>
            <person name="Lin M.F."/>
            <person name="Lindblad-Toh K."/>
            <person name="Llopart A."/>
            <person name="Long M."/>
            <person name="Low L."/>
            <person name="Lozovsky E."/>
            <person name="Lu J."/>
            <person name="Luo M."/>
            <person name="Machado C.A."/>
            <person name="Makalowski W."/>
            <person name="Marzo M."/>
            <person name="Matsuda M."/>
            <person name="Matzkin L."/>
            <person name="McAllister B."/>
            <person name="McBride C.S."/>
            <person name="McKernan B."/>
            <person name="McKernan K."/>
            <person name="Mendez-Lago M."/>
            <person name="Minx P."/>
            <person name="Mollenhauer M.U."/>
            <person name="Montooth K."/>
            <person name="Mount S.M."/>
            <person name="Mu X."/>
            <person name="Myers E."/>
            <person name="Negre B."/>
            <person name="Newfeld S."/>
            <person name="Nielsen R."/>
            <person name="Noor M.A."/>
            <person name="O'Grady P."/>
            <person name="Pachter L."/>
            <person name="Papaceit M."/>
            <person name="Parisi M.J."/>
            <person name="Parisi M."/>
            <person name="Parts L."/>
            <person name="Pedersen J.S."/>
            <person name="Pesole G."/>
            <person name="Phillippy A.M."/>
            <person name="Ponting C.P."/>
            <person name="Pop M."/>
            <person name="Porcelli D."/>
            <person name="Powell J.R."/>
            <person name="Prohaska S."/>
            <person name="Pruitt K."/>
            <person name="Puig M."/>
            <person name="Quesneville H."/>
            <person name="Ram K.R."/>
            <person name="Rand D."/>
            <person name="Rasmussen M.D."/>
            <person name="Reed L.K."/>
            <person name="Reenan R."/>
            <person name="Reily A."/>
            <person name="Remington K.A."/>
            <person name="Rieger T.T."/>
            <person name="Ritchie M.G."/>
            <person name="Robin C."/>
            <person name="Rogers Y.H."/>
            <person name="Rohde C."/>
            <person name="Rozas J."/>
            <person name="Rubenfield M.J."/>
            <person name="Ruiz A."/>
            <person name="Russo S."/>
            <person name="Salzberg S.L."/>
            <person name="Sanchez-Gracia A."/>
            <person name="Saranga D.J."/>
            <person name="Sato H."/>
            <person name="Schaeffer S.W."/>
            <person name="Schatz M.C."/>
            <person name="Schlenke T."/>
            <person name="Schwartz R."/>
            <person name="Segarra C."/>
            <person name="Singh R.S."/>
            <person name="Sirot L."/>
            <person name="Sirota M."/>
            <person name="Sisneros N.B."/>
            <person name="Smith C.D."/>
            <person name="Smith T.F."/>
            <person name="Spieth J."/>
            <person name="Stage D.E."/>
            <person name="Stark A."/>
            <person name="Stephan W."/>
            <person name="Strausberg R.L."/>
            <person name="Strempel S."/>
            <person name="Sturgill D."/>
            <person name="Sutton G."/>
            <person name="Sutton G.G."/>
            <person name="Tao W."/>
            <person name="Teichmann S."/>
            <person name="Tobari Y.N."/>
            <person name="Tomimura Y."/>
            <person name="Tsolas J.M."/>
            <person name="Valente V.L."/>
            <person name="Venter E."/>
            <person name="Venter J.C."/>
            <person name="Vicario S."/>
            <person name="Vieira F.G."/>
            <person name="Vilella A.J."/>
            <person name="Villasante A."/>
            <person name="Walenz B."/>
            <person name="Wang J."/>
            <person name="Wasserman M."/>
            <person name="Watts T."/>
            <person name="Wilson D."/>
            <person name="Wilson R.K."/>
            <person name="Wing R.A."/>
            <person name="Wolfner M.F."/>
            <person name="Wong A."/>
            <person name="Wong G.K."/>
            <person name="Wu C.I."/>
            <person name="Wu G."/>
            <person name="Yamamoto D."/>
            <person name="Yang H.P."/>
            <person name="Yang S.P."/>
            <person name="Yorke J.A."/>
            <person name="Yoshida K."/>
            <person name="Zdobnov E."/>
            <person name="Zhang P."/>
            <person name="Zhang Y."/>
            <person name="Zimin A.V."/>
            <person name="Baldwin J."/>
            <person name="Abdouelleil A."/>
            <person name="Abdulkadir J."/>
            <person name="Abebe A."/>
            <person name="Abera B."/>
            <person name="Abreu J."/>
            <person name="Acer S.C."/>
            <person name="Aftuck L."/>
            <person name="Alexander A."/>
            <person name="An P."/>
            <person name="Anderson E."/>
            <person name="Anderson S."/>
            <person name="Arachi H."/>
            <person name="Azer M."/>
            <person name="Bachantsang P."/>
            <person name="Barry A."/>
            <person name="Bayul T."/>
            <person name="Berlin A."/>
            <person name="Bessette D."/>
            <person name="Bloom T."/>
            <person name="Blye J."/>
            <person name="Boguslavskiy L."/>
            <person name="Bonnet C."/>
            <person name="Boukhgalter B."/>
            <person name="Bourzgui I."/>
            <person name="Brown A."/>
            <person name="Cahill P."/>
            <person name="Channer S."/>
            <person name="Cheshatsang Y."/>
            <person name="Chuda L."/>
            <person name="Citroen M."/>
            <person name="Collymore A."/>
            <person name="Cooke P."/>
            <person name="Costello M."/>
            <person name="D'Aco K."/>
            <person name="Daza R."/>
            <person name="De Haan G."/>
            <person name="DeGray S."/>
            <person name="DeMaso C."/>
            <person name="Dhargay N."/>
            <person name="Dooley K."/>
            <person name="Dooley E."/>
            <person name="Doricent M."/>
            <person name="Dorje P."/>
            <person name="Dorjee K."/>
            <person name="Dupes A."/>
            <person name="Elong R."/>
            <person name="Falk J."/>
            <person name="Farina A."/>
            <person name="Faro S."/>
            <person name="Ferguson D."/>
            <person name="Fisher S."/>
            <person name="Foley C.D."/>
            <person name="Franke A."/>
            <person name="Friedrich D."/>
            <person name="Gadbois L."/>
            <person name="Gearin G."/>
            <person name="Gearin C.R."/>
            <person name="Giannoukos G."/>
            <person name="Goode T."/>
            <person name="Graham J."/>
            <person name="Grandbois E."/>
            <person name="Grewal S."/>
            <person name="Gyaltsen K."/>
            <person name="Hafez N."/>
            <person name="Hagos B."/>
            <person name="Hall J."/>
            <person name="Henson C."/>
            <person name="Hollinger A."/>
            <person name="Honan T."/>
            <person name="Huard M.D."/>
            <person name="Hughes L."/>
            <person name="Hurhula B."/>
            <person name="Husby M.E."/>
            <person name="Kamat A."/>
            <person name="Kanga B."/>
            <person name="Kashin S."/>
            <person name="Khazanovich D."/>
            <person name="Kisner P."/>
            <person name="Lance K."/>
            <person name="Lara M."/>
            <person name="Lee W."/>
            <person name="Lennon N."/>
            <person name="Letendre F."/>
            <person name="LeVine R."/>
            <person name="Lipovsky A."/>
            <person name="Liu X."/>
            <person name="Liu J."/>
            <person name="Liu S."/>
            <person name="Lokyitsang T."/>
            <person name="Lokyitsang Y."/>
            <person name="Lubonja R."/>
            <person name="Lui A."/>
            <person name="MacDonald P."/>
            <person name="Magnisalis V."/>
            <person name="Maru K."/>
            <person name="Matthews C."/>
            <person name="McCusker W."/>
            <person name="McDonough S."/>
            <person name="Mehta T."/>
            <person name="Meldrim J."/>
            <person name="Meneus L."/>
            <person name="Mihai O."/>
            <person name="Mihalev A."/>
            <person name="Mihova T."/>
            <person name="Mittelman R."/>
            <person name="Mlenga V."/>
            <person name="Montmayeur A."/>
            <person name="Mulrain L."/>
            <person name="Navidi A."/>
            <person name="Naylor J."/>
            <person name="Negash T."/>
            <person name="Nguyen T."/>
            <person name="Nguyen N."/>
            <person name="Nicol R."/>
            <person name="Norbu C."/>
            <person name="Norbu N."/>
            <person name="Novod N."/>
            <person name="O'Neill B."/>
            <person name="Osman S."/>
            <person name="Markiewicz E."/>
            <person name="Oyono O.L."/>
            <person name="Patti C."/>
            <person name="Phunkhang P."/>
            <person name="Pierre F."/>
            <person name="Priest M."/>
            <person name="Raghuraman S."/>
            <person name="Rege F."/>
            <person name="Reyes R."/>
            <person name="Rise C."/>
            <person name="Rogov P."/>
            <person name="Ross K."/>
            <person name="Ryan E."/>
            <person name="Settipalli S."/>
            <person name="Shea T."/>
            <person name="Sherpa N."/>
            <person name="Shi L."/>
            <person name="Shih D."/>
            <person name="Sparrow T."/>
            <person name="Spaulding J."/>
            <person name="Stalker J."/>
            <person name="Stange-Thomann N."/>
            <person name="Stavropoulos S."/>
            <person name="Stone C."/>
            <person name="Strader C."/>
            <person name="Tesfaye S."/>
            <person name="Thomson T."/>
            <person name="Thoulutsang Y."/>
            <person name="Thoulutsang D."/>
            <person name="Topham K."/>
            <person name="Topping I."/>
            <person name="Tsamla T."/>
            <person name="Vassiliev H."/>
            <person name="Vo A."/>
            <person name="Wangchuk T."/>
            <person name="Wangdi T."/>
            <person name="Weiand M."/>
            <person name="Wilkinson J."/>
            <person name="Wilson A."/>
            <person name="Yadav S."/>
            <person name="Young G."/>
            <person name="Yu Q."/>
            <person name="Zembek L."/>
            <person name="Zhong D."/>
            <person name="Zimmer A."/>
            <person name="Zwirko Z."/>
            <person name="Jaffe D.B."/>
            <person name="Alvarez P."/>
            <person name="Brockman W."/>
            <person name="Butler J."/>
            <person name="Chin C."/>
            <person name="Gnerre S."/>
            <person name="Grabherr M."/>
            <person name="Kleber M."/>
            <person name="Mauceli E."/>
            <person name="MacCallum I."/>
        </authorList>
    </citation>
    <scope>NUCLEOTIDE SEQUENCE [LARGE SCALE GENOMIC DNA]</scope>
    <source>
        <strain evidence="10">Tucson 14024-0371.13</strain>
    </source>
</reference>
<dbReference type="InterPro" id="IPR032816">
    <property type="entry name" value="VTT_dom"/>
</dbReference>
<feature type="domain" description="VTT" evidence="8">
    <location>
        <begin position="157"/>
        <end position="277"/>
    </location>
</feature>
<evidence type="ECO:0000256" key="6">
    <source>
        <dbReference type="SAM" id="MobiDB-lite"/>
    </source>
</evidence>
<feature type="transmembrane region" description="Helical" evidence="7">
    <location>
        <begin position="82"/>
        <end position="103"/>
    </location>
</feature>
<evidence type="ECO:0000256" key="1">
    <source>
        <dbReference type="ARBA" id="ARBA00004141"/>
    </source>
</evidence>
<keyword evidence="4 7" id="KW-0472">Membrane</keyword>
<dbReference type="STRING" id="7217.B3MVS2"/>
<dbReference type="CTD" id="32737"/>
<keyword evidence="10" id="KW-1185">Reference proteome</keyword>
<dbReference type="GO" id="GO:0000045">
    <property type="term" value="P:autophagosome assembly"/>
    <property type="evidence" value="ECO:0007669"/>
    <property type="project" value="TreeGrafter"/>
</dbReference>
<dbReference type="EMBL" id="CH902625">
    <property type="protein sequence ID" value="EDV35067.1"/>
    <property type="molecule type" value="Genomic_DNA"/>
</dbReference>
<dbReference type="InterPro" id="IPR045014">
    <property type="entry name" value="TM41A/B"/>
</dbReference>
<evidence type="ECO:0000313" key="9">
    <source>
        <dbReference type="EMBL" id="EDV35067.1"/>
    </source>
</evidence>
<evidence type="ECO:0000259" key="8">
    <source>
        <dbReference type="Pfam" id="PF09335"/>
    </source>
</evidence>
<dbReference type="GO" id="GO:0005789">
    <property type="term" value="C:endoplasmic reticulum membrane"/>
    <property type="evidence" value="ECO:0007669"/>
    <property type="project" value="TreeGrafter"/>
</dbReference>
<evidence type="ECO:0000256" key="7">
    <source>
        <dbReference type="SAM" id="Phobius"/>
    </source>
</evidence>
<evidence type="ECO:0000313" key="10">
    <source>
        <dbReference type="Proteomes" id="UP000007801"/>
    </source>
</evidence>
<dbReference type="HOGENOM" id="CLU_038944_0_1_1"/>
<gene>
    <name evidence="9" type="primary">Dana\GF22553</name>
    <name evidence="9" type="synonym">dana_GLEANR_6513</name>
    <name evidence="9" type="ORF">GF22553</name>
</gene>
<dbReference type="Proteomes" id="UP000007801">
    <property type="component" value="Unassembled WGS sequence"/>
</dbReference>
<feature type="compositionally biased region" description="Polar residues" evidence="6">
    <location>
        <begin position="61"/>
        <end position="71"/>
    </location>
</feature>
<dbReference type="OMA" id="CIKIPRD"/>
<feature type="transmembrane region" description="Helical" evidence="7">
    <location>
        <begin position="141"/>
        <end position="163"/>
    </location>
</feature>
<name>B3MVS2_DROAN</name>
<sequence length="320" mass="35903">MDVADKVQTASSTTTTTTTTTTTSTAEPVTATLTLRNGRLDWEQILQDQPDQPQQELLPGTATSHQKQTMSADERKATKKSLVIVAAIFVASVATMFYVYAIFPELNESEKQHLKIPRDIQDAKMLAKVLDRYKDMYYFEVMFGVVVAYVFLQTFAIPGSLFLSILLGFLYKFPIALFLICFCSALGATLCYTLSNLVGRRLIRHFWPKKTSEWSKHVEEYRDSLFNYMLFLRMTPILPNWFINLASPVIGVPLHIFALGTFCGVAPPSVIAIQAGKTLQKMTSSSEAFSWTSMGILMFCACASLLPGLLKNRFKHKKEA</sequence>
<comment type="subcellular location">
    <subcellularLocation>
        <location evidence="1">Membrane</location>
        <topology evidence="1">Multi-pass membrane protein</topology>
    </subcellularLocation>
</comment>
<evidence type="ECO:0000256" key="5">
    <source>
        <dbReference type="ARBA" id="ARBA00025797"/>
    </source>
</evidence>
<feature type="compositionally biased region" description="Low complexity" evidence="6">
    <location>
        <begin position="50"/>
        <end position="59"/>
    </location>
</feature>
<dbReference type="GO" id="GO:0032224">
    <property type="term" value="P:positive regulation of synaptic transmission, cholinergic"/>
    <property type="evidence" value="ECO:0007669"/>
    <property type="project" value="EnsemblMetazoa"/>
</dbReference>
<dbReference type="AlphaFoldDB" id="B3MVS2"/>
<keyword evidence="2 7" id="KW-0812">Transmembrane</keyword>
<feature type="region of interest" description="Disordered" evidence="6">
    <location>
        <begin position="50"/>
        <end position="73"/>
    </location>
</feature>